<keyword evidence="1" id="KW-0378">Hydrolase</keyword>
<evidence type="ECO:0000313" key="1">
    <source>
        <dbReference type="EMBL" id="QQR92275.1"/>
    </source>
</evidence>
<proteinExistence type="predicted"/>
<sequence>MELPKMIRGKVKRARVLGSFVRNSLIFKLKRQALRPRYWFNRVSTIVVDMDGTLFDADAGNIGLQVAYPQKADGKTLGDIFYEELLHNLSSGKMNVEEVIYYGNQLLQDRSFTREDFEVVLKRMWPTLRKELVKALRQLKKQTHAKIILATLSSQEFAEMTNRELKKEFGFSFDGVIGSNVTFNAQGEMTGIARILGFKNGRMKGIPTRTKLSATKEWCKQHRHSFSMNQTVLITDSYGDIEMAKHVKTILLTPENPTLAQHVSERFKLADRIVAIDENLRDNIIALFHQSHARK</sequence>
<reference evidence="1" key="1">
    <citation type="submission" date="2020-11" db="EMBL/GenBank/DDBJ databases">
        <title>Connecting structure to function with the recovery of over 1000 high-quality activated sludge metagenome-assembled genomes encoding full-length rRNA genes using long-read sequencing.</title>
        <authorList>
            <person name="Singleton C.M."/>
            <person name="Petriglieri F."/>
            <person name="Kristensen J.M."/>
            <person name="Kirkegaard R.H."/>
            <person name="Michaelsen T.Y."/>
            <person name="Andersen M.H."/>
            <person name="Karst S.M."/>
            <person name="Dueholm M.S."/>
            <person name="Nielsen P.H."/>
            <person name="Albertsen M."/>
        </authorList>
    </citation>
    <scope>NUCLEOTIDE SEQUENCE</scope>
    <source>
        <strain evidence="1">Fred_18-Q3-R57-64_BAT3C.431</strain>
    </source>
</reference>
<dbReference type="GO" id="GO:0016787">
    <property type="term" value="F:hydrolase activity"/>
    <property type="evidence" value="ECO:0007669"/>
    <property type="project" value="UniProtKB-KW"/>
</dbReference>
<accession>A0A7T9DJ30</accession>
<organism evidence="1">
    <name type="scientific">Candidatus Iainarchaeum sp</name>
    <dbReference type="NCBI Taxonomy" id="3101447"/>
    <lineage>
        <taxon>Archaea</taxon>
        <taxon>Candidatus Iainarchaeota</taxon>
        <taxon>Candidatus Iainarchaeia</taxon>
        <taxon>Candidatus Iainarchaeales</taxon>
        <taxon>Candidatus Iainarchaeaceae</taxon>
        <taxon>Candidatus Iainarchaeum</taxon>
    </lineage>
</organism>
<dbReference type="SUPFAM" id="SSF56784">
    <property type="entry name" value="HAD-like"/>
    <property type="match status" value="1"/>
</dbReference>
<name>A0A7T9DJ30_9ARCH</name>
<dbReference type="InterPro" id="IPR023214">
    <property type="entry name" value="HAD_sf"/>
</dbReference>
<dbReference type="Proteomes" id="UP000596004">
    <property type="component" value="Chromosome"/>
</dbReference>
<dbReference type="EMBL" id="CP064981">
    <property type="protein sequence ID" value="QQR92275.1"/>
    <property type="molecule type" value="Genomic_DNA"/>
</dbReference>
<dbReference type="Pfam" id="PF12710">
    <property type="entry name" value="HAD"/>
    <property type="match status" value="1"/>
</dbReference>
<protein>
    <submittedName>
        <fullName evidence="1">Haloacid dehalogenase-like hydrolase</fullName>
    </submittedName>
</protein>
<dbReference type="InterPro" id="IPR036412">
    <property type="entry name" value="HAD-like_sf"/>
</dbReference>
<dbReference type="AlphaFoldDB" id="A0A7T9DJ30"/>
<gene>
    <name evidence="1" type="ORF">IPJ89_03910</name>
</gene>
<dbReference type="Gene3D" id="3.40.50.1000">
    <property type="entry name" value="HAD superfamily/HAD-like"/>
    <property type="match status" value="1"/>
</dbReference>